<name>J3LCD8_ORYBR</name>
<sequence length="52" mass="5756">LGERAERRWTGGLAKKEKVIFSWDPSEAICTVEGGASSYVASPFFFFARTTP</sequence>
<reference evidence="1" key="1">
    <citation type="submission" date="2013-04" db="UniProtKB">
        <authorList>
            <consortium name="EnsemblPlants"/>
        </authorList>
    </citation>
    <scope>IDENTIFICATION</scope>
</reference>
<organism evidence="1">
    <name type="scientific">Oryza brachyantha</name>
    <name type="common">malo sina</name>
    <dbReference type="NCBI Taxonomy" id="4533"/>
    <lineage>
        <taxon>Eukaryota</taxon>
        <taxon>Viridiplantae</taxon>
        <taxon>Streptophyta</taxon>
        <taxon>Embryophyta</taxon>
        <taxon>Tracheophyta</taxon>
        <taxon>Spermatophyta</taxon>
        <taxon>Magnoliopsida</taxon>
        <taxon>Liliopsida</taxon>
        <taxon>Poales</taxon>
        <taxon>Poaceae</taxon>
        <taxon>BOP clade</taxon>
        <taxon>Oryzoideae</taxon>
        <taxon>Oryzeae</taxon>
        <taxon>Oryzinae</taxon>
        <taxon>Oryza</taxon>
    </lineage>
</organism>
<accession>J3LCD8</accession>
<protein>
    <submittedName>
        <fullName evidence="1">Uncharacterized protein</fullName>
    </submittedName>
</protein>
<evidence type="ECO:0000313" key="2">
    <source>
        <dbReference type="Proteomes" id="UP000006038"/>
    </source>
</evidence>
<dbReference type="EnsemblPlants" id="OB02G23050.1">
    <property type="protein sequence ID" value="OB02G23050.1"/>
    <property type="gene ID" value="OB02G23050"/>
</dbReference>
<dbReference type="AlphaFoldDB" id="J3LCD8"/>
<evidence type="ECO:0000313" key="1">
    <source>
        <dbReference type="EnsemblPlants" id="OB02G23050.1"/>
    </source>
</evidence>
<proteinExistence type="predicted"/>
<dbReference type="HOGENOM" id="CLU_3093627_0_0_1"/>
<dbReference type="Proteomes" id="UP000006038">
    <property type="component" value="Unassembled WGS sequence"/>
</dbReference>
<keyword evidence="2" id="KW-1185">Reference proteome</keyword>
<dbReference type="Gramene" id="OB02G23050.1">
    <property type="protein sequence ID" value="OB02G23050.1"/>
    <property type="gene ID" value="OB02G23050"/>
</dbReference>